<dbReference type="Proteomes" id="UP000316905">
    <property type="component" value="Unassembled WGS sequence"/>
</dbReference>
<evidence type="ECO:0000313" key="3">
    <source>
        <dbReference type="Proteomes" id="UP000316905"/>
    </source>
</evidence>
<evidence type="ECO:0000313" key="2">
    <source>
        <dbReference type="EMBL" id="TWI45205.1"/>
    </source>
</evidence>
<dbReference type="InterPro" id="IPR002078">
    <property type="entry name" value="Sigma_54_int"/>
</dbReference>
<dbReference type="GO" id="GO:0005524">
    <property type="term" value="F:ATP binding"/>
    <property type="evidence" value="ECO:0007669"/>
    <property type="project" value="InterPro"/>
</dbReference>
<dbReference type="RefSeq" id="WP_425298892.1">
    <property type="nucleotide sequence ID" value="NZ_VLKY01000040.1"/>
</dbReference>
<dbReference type="GO" id="GO:0006355">
    <property type="term" value="P:regulation of DNA-templated transcription"/>
    <property type="evidence" value="ECO:0007669"/>
    <property type="project" value="InterPro"/>
</dbReference>
<keyword evidence="3" id="KW-1185">Reference proteome</keyword>
<accession>A0A562PL76</accession>
<proteinExistence type="predicted"/>
<comment type="caution">
    <text evidence="2">The sequence shown here is derived from an EMBL/GenBank/DDBJ whole genome shotgun (WGS) entry which is preliminary data.</text>
</comment>
<dbReference type="InterPro" id="IPR025662">
    <property type="entry name" value="Sigma_54_int_dom_ATP-bd_1"/>
</dbReference>
<name>A0A562PL76_9PSED</name>
<protein>
    <submittedName>
        <fullName evidence="2">Sigma-54 interacting transcriptional regulator</fullName>
    </submittedName>
</protein>
<dbReference type="EMBL" id="VLKY01000040">
    <property type="protein sequence ID" value="TWI45205.1"/>
    <property type="molecule type" value="Genomic_DNA"/>
</dbReference>
<dbReference type="SUPFAM" id="SSF52540">
    <property type="entry name" value="P-loop containing nucleoside triphosphate hydrolases"/>
    <property type="match status" value="1"/>
</dbReference>
<sequence>MGVWPSLTNRSQAVATKAENPLGTDPNVIRQFEAACKAFMANILILLQGETGTGKEVFARSLHNACSPQAPFVAIKIARPFLKH</sequence>
<dbReference type="InterPro" id="IPR027417">
    <property type="entry name" value="P-loop_NTPase"/>
</dbReference>
<feature type="domain" description="Sigma-54 factor interaction" evidence="1">
    <location>
        <begin position="23"/>
        <end position="78"/>
    </location>
</feature>
<reference evidence="2 3" key="1">
    <citation type="journal article" date="2015" name="Stand. Genomic Sci.">
        <title>Genomic Encyclopedia of Bacterial and Archaeal Type Strains, Phase III: the genomes of soil and plant-associated and newly described type strains.</title>
        <authorList>
            <person name="Whitman W.B."/>
            <person name="Woyke T."/>
            <person name="Klenk H.P."/>
            <person name="Zhou Y."/>
            <person name="Lilburn T.G."/>
            <person name="Beck B.J."/>
            <person name="De Vos P."/>
            <person name="Vandamme P."/>
            <person name="Eisen J.A."/>
            <person name="Garrity G."/>
            <person name="Hugenholtz P."/>
            <person name="Kyrpides N.C."/>
        </authorList>
    </citation>
    <scope>NUCLEOTIDE SEQUENCE [LARGE SCALE GENOMIC DNA]</scope>
    <source>
        <strain evidence="2 3">CGMCC 1.6858</strain>
    </source>
</reference>
<evidence type="ECO:0000259" key="1">
    <source>
        <dbReference type="Pfam" id="PF00158"/>
    </source>
</evidence>
<dbReference type="AlphaFoldDB" id="A0A562PL76"/>
<gene>
    <name evidence="2" type="ORF">IQ22_04654</name>
</gene>
<dbReference type="Gene3D" id="3.40.50.300">
    <property type="entry name" value="P-loop containing nucleotide triphosphate hydrolases"/>
    <property type="match status" value="1"/>
</dbReference>
<dbReference type="Pfam" id="PF00158">
    <property type="entry name" value="Sigma54_activat"/>
    <property type="match status" value="1"/>
</dbReference>
<organism evidence="2 3">
    <name type="scientific">Pseudomonas duriflava</name>
    <dbReference type="NCBI Taxonomy" id="459528"/>
    <lineage>
        <taxon>Bacteria</taxon>
        <taxon>Pseudomonadati</taxon>
        <taxon>Pseudomonadota</taxon>
        <taxon>Gammaproteobacteria</taxon>
        <taxon>Pseudomonadales</taxon>
        <taxon>Pseudomonadaceae</taxon>
        <taxon>Pseudomonas</taxon>
    </lineage>
</organism>
<dbReference type="PROSITE" id="PS00675">
    <property type="entry name" value="SIGMA54_INTERACT_1"/>
    <property type="match status" value="1"/>
</dbReference>